<feature type="binding site" evidence="9">
    <location>
        <position position="341"/>
    </location>
    <ligand>
        <name>Zn(2+)</name>
        <dbReference type="ChEBI" id="CHEBI:29105"/>
        <note>catalytic</note>
    </ligand>
</feature>
<keyword evidence="5 11" id="KW-0378">Hydrolase</keyword>
<evidence type="ECO:0000313" key="16">
    <source>
        <dbReference type="EMBL" id="CAD5116780.1"/>
    </source>
</evidence>
<evidence type="ECO:0000256" key="7">
    <source>
        <dbReference type="ARBA" id="ARBA00023049"/>
    </source>
</evidence>
<feature type="domain" description="ERAP1-like C-terminal" evidence="14">
    <location>
        <begin position="568"/>
        <end position="886"/>
    </location>
</feature>
<dbReference type="SUPFAM" id="SSF55486">
    <property type="entry name" value="Metalloproteases ('zincins'), catalytic domain"/>
    <property type="match status" value="1"/>
</dbReference>
<dbReference type="Gene3D" id="2.60.40.1730">
    <property type="entry name" value="tricorn interacting facor f3 domain"/>
    <property type="match status" value="1"/>
</dbReference>
<evidence type="ECO:0000256" key="1">
    <source>
        <dbReference type="ARBA" id="ARBA00010136"/>
    </source>
</evidence>
<dbReference type="GO" id="GO:0005615">
    <property type="term" value="C:extracellular space"/>
    <property type="evidence" value="ECO:0007669"/>
    <property type="project" value="TreeGrafter"/>
</dbReference>
<comment type="caution">
    <text evidence="16">The sequence shown here is derived from an EMBL/GenBank/DDBJ whole genome shotgun (WGS) entry which is preliminary data.</text>
</comment>
<dbReference type="InterPro" id="IPR042097">
    <property type="entry name" value="Aminopeptidase_N-like_N_sf"/>
</dbReference>
<dbReference type="InterPro" id="IPR045357">
    <property type="entry name" value="Aminopeptidase_N-like_N"/>
</dbReference>
<evidence type="ECO:0000259" key="13">
    <source>
        <dbReference type="Pfam" id="PF01433"/>
    </source>
</evidence>
<dbReference type="InterPro" id="IPR027268">
    <property type="entry name" value="Peptidase_M4/M1_CTD_sf"/>
</dbReference>
<dbReference type="InterPro" id="IPR001930">
    <property type="entry name" value="Peptidase_M1"/>
</dbReference>
<dbReference type="OrthoDB" id="10031169at2759"/>
<dbReference type="GO" id="GO:0016020">
    <property type="term" value="C:membrane"/>
    <property type="evidence" value="ECO:0007669"/>
    <property type="project" value="TreeGrafter"/>
</dbReference>
<dbReference type="FunFam" id="1.10.390.10:FF:000013">
    <property type="entry name" value="Aminopeptidase N"/>
    <property type="match status" value="1"/>
</dbReference>
<dbReference type="EMBL" id="CAJFCJ010000007">
    <property type="protein sequence ID" value="CAD5116780.1"/>
    <property type="molecule type" value="Genomic_DNA"/>
</dbReference>
<dbReference type="GO" id="GO:0070006">
    <property type="term" value="F:metalloaminopeptidase activity"/>
    <property type="evidence" value="ECO:0007669"/>
    <property type="project" value="TreeGrafter"/>
</dbReference>
<feature type="binding site" evidence="9">
    <location>
        <position position="337"/>
    </location>
    <ligand>
        <name>Zn(2+)</name>
        <dbReference type="ChEBI" id="CHEBI:29105"/>
        <note>catalytic</note>
    </ligand>
</feature>
<evidence type="ECO:0000256" key="9">
    <source>
        <dbReference type="PIRSR" id="PIRSR634016-3"/>
    </source>
</evidence>
<evidence type="ECO:0000259" key="15">
    <source>
        <dbReference type="Pfam" id="PF17900"/>
    </source>
</evidence>
<dbReference type="Proteomes" id="UP000549394">
    <property type="component" value="Unassembled WGS sequence"/>
</dbReference>
<comment type="similarity">
    <text evidence="1 11">Belongs to the peptidase M1 family.</text>
</comment>
<feature type="site" description="Transition state stabilizer" evidence="10">
    <location>
        <position position="423"/>
    </location>
</feature>
<feature type="domain" description="Peptidase M1 membrane alanine aminopeptidase" evidence="13">
    <location>
        <begin position="270"/>
        <end position="493"/>
    </location>
</feature>
<proteinExistence type="inferred from homology"/>
<dbReference type="Gene3D" id="1.25.50.20">
    <property type="match status" value="1"/>
</dbReference>
<keyword evidence="12" id="KW-0732">Signal</keyword>
<evidence type="ECO:0000256" key="3">
    <source>
        <dbReference type="ARBA" id="ARBA00022670"/>
    </source>
</evidence>
<keyword evidence="6 9" id="KW-0862">Zinc</keyword>
<evidence type="ECO:0000259" key="14">
    <source>
        <dbReference type="Pfam" id="PF11838"/>
    </source>
</evidence>
<dbReference type="InterPro" id="IPR014782">
    <property type="entry name" value="Peptidase_M1_dom"/>
</dbReference>
<evidence type="ECO:0000256" key="5">
    <source>
        <dbReference type="ARBA" id="ARBA00022801"/>
    </source>
</evidence>
<dbReference type="InterPro" id="IPR034016">
    <property type="entry name" value="M1_APN-typ"/>
</dbReference>
<protein>
    <recommendedName>
        <fullName evidence="11">Aminopeptidase</fullName>
        <ecNumber evidence="11">3.4.11.-</ecNumber>
    </recommendedName>
</protein>
<keyword evidence="7 11" id="KW-0482">Metalloprotease</keyword>
<feature type="active site" description="Proton acceptor" evidence="8">
    <location>
        <position position="338"/>
    </location>
</feature>
<feature type="binding site" evidence="9">
    <location>
        <position position="360"/>
    </location>
    <ligand>
        <name>Zn(2+)</name>
        <dbReference type="ChEBI" id="CHEBI:29105"/>
        <note>catalytic</note>
    </ligand>
</feature>
<dbReference type="Pfam" id="PF17900">
    <property type="entry name" value="Peptidase_M1_N"/>
    <property type="match status" value="1"/>
</dbReference>
<evidence type="ECO:0000256" key="10">
    <source>
        <dbReference type="PIRSR" id="PIRSR634016-4"/>
    </source>
</evidence>
<name>A0A7I8VKM1_9ANNE</name>
<dbReference type="GO" id="GO:0042277">
    <property type="term" value="F:peptide binding"/>
    <property type="evidence" value="ECO:0007669"/>
    <property type="project" value="TreeGrafter"/>
</dbReference>
<dbReference type="SUPFAM" id="SSF63737">
    <property type="entry name" value="Leukotriene A4 hydrolase N-terminal domain"/>
    <property type="match status" value="1"/>
</dbReference>
<keyword evidence="4 9" id="KW-0479">Metal-binding</keyword>
<accession>A0A7I8VKM1</accession>
<dbReference type="CDD" id="cd09601">
    <property type="entry name" value="M1_APN-Q_like"/>
    <property type="match status" value="1"/>
</dbReference>
<dbReference type="EC" id="3.4.11.-" evidence="11"/>
<dbReference type="PANTHER" id="PTHR11533">
    <property type="entry name" value="PROTEASE M1 ZINC METALLOPROTEASE"/>
    <property type="match status" value="1"/>
</dbReference>
<dbReference type="Pfam" id="PF11838">
    <property type="entry name" value="ERAP1_C"/>
    <property type="match status" value="1"/>
</dbReference>
<feature type="signal peptide" evidence="12">
    <location>
        <begin position="1"/>
        <end position="24"/>
    </location>
</feature>
<evidence type="ECO:0000256" key="2">
    <source>
        <dbReference type="ARBA" id="ARBA00022438"/>
    </source>
</evidence>
<evidence type="ECO:0000313" key="17">
    <source>
        <dbReference type="Proteomes" id="UP000549394"/>
    </source>
</evidence>
<comment type="cofactor">
    <cofactor evidence="9 11">
        <name>Zn(2+)</name>
        <dbReference type="ChEBI" id="CHEBI:29105"/>
    </cofactor>
    <text evidence="9 11">Binds 1 zinc ion per subunit.</text>
</comment>
<dbReference type="Pfam" id="PF01433">
    <property type="entry name" value="Peptidase_M1"/>
    <property type="match status" value="1"/>
</dbReference>
<evidence type="ECO:0000256" key="8">
    <source>
        <dbReference type="PIRSR" id="PIRSR634016-1"/>
    </source>
</evidence>
<dbReference type="Gene3D" id="1.10.390.10">
    <property type="entry name" value="Neutral Protease Domain 2"/>
    <property type="match status" value="1"/>
</dbReference>
<organism evidence="16 17">
    <name type="scientific">Dimorphilus gyrociliatus</name>
    <dbReference type="NCBI Taxonomy" id="2664684"/>
    <lineage>
        <taxon>Eukaryota</taxon>
        <taxon>Metazoa</taxon>
        <taxon>Spiralia</taxon>
        <taxon>Lophotrochozoa</taxon>
        <taxon>Annelida</taxon>
        <taxon>Polychaeta</taxon>
        <taxon>Polychaeta incertae sedis</taxon>
        <taxon>Dinophilidae</taxon>
        <taxon>Dimorphilus</taxon>
    </lineage>
</organism>
<evidence type="ECO:0000256" key="6">
    <source>
        <dbReference type="ARBA" id="ARBA00022833"/>
    </source>
</evidence>
<evidence type="ECO:0000256" key="12">
    <source>
        <dbReference type="SAM" id="SignalP"/>
    </source>
</evidence>
<dbReference type="GO" id="GO:0043171">
    <property type="term" value="P:peptide catabolic process"/>
    <property type="evidence" value="ECO:0007669"/>
    <property type="project" value="TreeGrafter"/>
</dbReference>
<feature type="domain" description="Aminopeptidase N-like N-terminal" evidence="15">
    <location>
        <begin position="38"/>
        <end position="231"/>
    </location>
</feature>
<dbReference type="AlphaFoldDB" id="A0A7I8VKM1"/>
<dbReference type="PRINTS" id="PR00756">
    <property type="entry name" value="ALADIPTASE"/>
</dbReference>
<dbReference type="GO" id="GO:0005737">
    <property type="term" value="C:cytoplasm"/>
    <property type="evidence" value="ECO:0007669"/>
    <property type="project" value="TreeGrafter"/>
</dbReference>
<sequence length="943" mass="108104">MIPKMFLCLTILLINICLFNNVSGQNEAIRLPKSLRPYKYFLTIRPDIYSPSTGFPFSGSVIIDFDVTSTTNQIVLNQLRINVRNFFLVLAPENTIPGANVPGWANPIQNDVQQTVVVNLNGTLTEGAKYRMLLIFNGEMEVASNNGMYVDYYDIGEVRRYLVASQFQIDHARKAFPCFDEPEFKAVFKVTVERKRTRHALGNGELERTRDLGDGWFADEFAETPHMSSYLVALVVSDFEKVETRSPNGKLVRLWAQPEKAKYLNFSAGAAGRIQDWFEEYTGIEYQTSKMDHVAVPSRGGAMENWGLIQYGENELLYDPENSVMANKVRVALVLAHEIAHQWFGNMVTCKWWDDTWLNEGFAAFFQWQPLEAVLNWDIGLVQKVRDEFSIIKQDETSLSLPVQRPDIQKPSQAQSGFSGFTYRKGGAMLRMLEQMLGKATFQKSLKKYLADFAYKSAITDNLWNSFQTVVEEDGVTLPNGEVFPVKEIMDSWVLQRGIPILNVTRSGNVLKFDQQRYLQPDLPVPSYTWNIPITLANDASGAGNLTTVHMVRTKEDEYTSPSSLGSWFALNSLSTGYYRIKYGSEDETALINKLKSDVNAVDRIYRAQLLDDAFSFTSNKYRKEVEALSFTTFLKQENTAGTWVSAINGLSRLYERFTDFDSAEIGKYTRSIVDTMFNQFTFEPKPNEDDFTAFSREIVSSAACSFGNSDCINKANELVNIYREQKENRIAPNQRYTAYCTSLSSGDKIRENFFFFEEQQKKTNELNYNEINDLVAAQACVSDQTQVNMLDEYLDRIIKSEDLYYSDLERVTRLVALSASTRGRNRTLERIDELWVEDFPRGNRATVLLAVARNCHTPFTIQKVRDQMTRRPAEGGDEIVYEEIENALKANEEWTNENFSEIDDWFRDNVQANVDEKEIFSFSLFEKNFKKSMKFLDLNEHF</sequence>
<dbReference type="Gene3D" id="2.60.40.1910">
    <property type="match status" value="1"/>
</dbReference>
<evidence type="ECO:0000256" key="11">
    <source>
        <dbReference type="RuleBase" id="RU364040"/>
    </source>
</evidence>
<keyword evidence="2 11" id="KW-0031">Aminopeptidase</keyword>
<evidence type="ECO:0000256" key="4">
    <source>
        <dbReference type="ARBA" id="ARBA00022723"/>
    </source>
</evidence>
<dbReference type="GO" id="GO:0008270">
    <property type="term" value="F:zinc ion binding"/>
    <property type="evidence" value="ECO:0007669"/>
    <property type="project" value="UniProtKB-UniRule"/>
</dbReference>
<dbReference type="GO" id="GO:0006508">
    <property type="term" value="P:proteolysis"/>
    <property type="evidence" value="ECO:0007669"/>
    <property type="project" value="UniProtKB-KW"/>
</dbReference>
<keyword evidence="17" id="KW-1185">Reference proteome</keyword>
<gene>
    <name evidence="16" type="ORF">DGYR_LOCUS5374</name>
</gene>
<dbReference type="InterPro" id="IPR024571">
    <property type="entry name" value="ERAP1-like_C_dom"/>
</dbReference>
<reference evidence="16 17" key="1">
    <citation type="submission" date="2020-08" db="EMBL/GenBank/DDBJ databases">
        <authorList>
            <person name="Hejnol A."/>
        </authorList>
    </citation>
    <scope>NUCLEOTIDE SEQUENCE [LARGE SCALE GENOMIC DNA]</scope>
</reference>
<keyword evidence="3 11" id="KW-0645">Protease</keyword>
<feature type="chain" id="PRO_5029837752" description="Aminopeptidase" evidence="12">
    <location>
        <begin position="25"/>
        <end position="943"/>
    </location>
</feature>
<dbReference type="PANTHER" id="PTHR11533:SF301">
    <property type="entry name" value="AMINOPEPTIDASE"/>
    <property type="match status" value="1"/>
</dbReference>
<dbReference type="InterPro" id="IPR050344">
    <property type="entry name" value="Peptidase_M1_aminopeptidases"/>
</dbReference>